<comment type="caution">
    <text evidence="1">The sequence shown here is derived from an EMBL/GenBank/DDBJ whole genome shotgun (WGS) entry which is preliminary data.</text>
</comment>
<dbReference type="EMBL" id="QZWG01000001">
    <property type="protein sequence ID" value="RZC29099.1"/>
    <property type="molecule type" value="Genomic_DNA"/>
</dbReference>
<gene>
    <name evidence="1" type="ORF">D0Y65_000899</name>
</gene>
<dbReference type="GO" id="GO:0070006">
    <property type="term" value="F:metalloaminopeptidase activity"/>
    <property type="evidence" value="ECO:0007669"/>
    <property type="project" value="TreeGrafter"/>
</dbReference>
<dbReference type="Gene3D" id="3.90.230.10">
    <property type="entry name" value="Creatinase/methionine aminopeptidase superfamily"/>
    <property type="match status" value="1"/>
</dbReference>
<organism evidence="1 2">
    <name type="scientific">Glycine soja</name>
    <name type="common">Wild soybean</name>
    <dbReference type="NCBI Taxonomy" id="3848"/>
    <lineage>
        <taxon>Eukaryota</taxon>
        <taxon>Viridiplantae</taxon>
        <taxon>Streptophyta</taxon>
        <taxon>Embryophyta</taxon>
        <taxon>Tracheophyta</taxon>
        <taxon>Spermatophyta</taxon>
        <taxon>Magnoliopsida</taxon>
        <taxon>eudicotyledons</taxon>
        <taxon>Gunneridae</taxon>
        <taxon>Pentapetalae</taxon>
        <taxon>rosids</taxon>
        <taxon>fabids</taxon>
        <taxon>Fabales</taxon>
        <taxon>Fabaceae</taxon>
        <taxon>Papilionoideae</taxon>
        <taxon>50 kb inversion clade</taxon>
        <taxon>NPAAA clade</taxon>
        <taxon>indigoferoid/millettioid clade</taxon>
        <taxon>Phaseoleae</taxon>
        <taxon>Glycine</taxon>
        <taxon>Glycine subgen. Soja</taxon>
    </lineage>
</organism>
<protein>
    <submittedName>
        <fullName evidence="1">Methionine aminopeptidase 1B, chloroplastic</fullName>
    </submittedName>
</protein>
<sequence length="209" mass="22934">MALTASLAHNSFLKIPTAIHSEASPLCSSFMGSPPTLSRSSTLPGNQSLSRNQFVVFARKISGLEEAMNIRRDRELQVVTKFKKRPPLRCGRVSPRLPVPDHIPRPPYVGSDILPEIASEHQVHDYEGIAKMRAAGELAARVLNFAGTMVRRDSAGIITENNKSGVGNLEFRKKRLYPSHLCCNESHAPVFCLSVGSGHDRLLLGSPRD</sequence>
<dbReference type="PANTHER" id="PTHR43330:SF8">
    <property type="entry name" value="METHIONINE AMINOPEPTIDASE 1D, MITOCHONDRIAL"/>
    <property type="match status" value="1"/>
</dbReference>
<keyword evidence="1" id="KW-0645">Protease</keyword>
<proteinExistence type="predicted"/>
<evidence type="ECO:0000313" key="1">
    <source>
        <dbReference type="EMBL" id="RZC29099.1"/>
    </source>
</evidence>
<keyword evidence="2" id="KW-1185">Reference proteome</keyword>
<name>A0A445M0K4_GLYSO</name>
<evidence type="ECO:0000313" key="2">
    <source>
        <dbReference type="Proteomes" id="UP000289340"/>
    </source>
</evidence>
<accession>A0A445M0K4</accession>
<keyword evidence="1" id="KW-0031">Aminopeptidase</keyword>
<reference evidence="1 2" key="1">
    <citation type="submission" date="2018-09" db="EMBL/GenBank/DDBJ databases">
        <title>A high-quality reference genome of wild soybean provides a powerful tool to mine soybean genomes.</title>
        <authorList>
            <person name="Xie M."/>
            <person name="Chung C.Y.L."/>
            <person name="Li M.-W."/>
            <person name="Wong F.-L."/>
            <person name="Chan T.-F."/>
            <person name="Lam H.-M."/>
        </authorList>
    </citation>
    <scope>NUCLEOTIDE SEQUENCE [LARGE SCALE GENOMIC DNA]</scope>
    <source>
        <strain evidence="2">cv. W05</strain>
        <tissue evidence="1">Hypocotyl of etiolated seedlings</tissue>
    </source>
</reference>
<dbReference type="PANTHER" id="PTHR43330">
    <property type="entry name" value="METHIONINE AMINOPEPTIDASE"/>
    <property type="match status" value="1"/>
</dbReference>
<dbReference type="InterPro" id="IPR036005">
    <property type="entry name" value="Creatinase/aminopeptidase-like"/>
</dbReference>
<keyword evidence="1" id="KW-0378">Hydrolase</keyword>
<dbReference type="GO" id="GO:0009507">
    <property type="term" value="C:chloroplast"/>
    <property type="evidence" value="ECO:0007669"/>
    <property type="project" value="TreeGrafter"/>
</dbReference>
<dbReference type="Proteomes" id="UP000289340">
    <property type="component" value="Chromosome 1"/>
</dbReference>
<dbReference type="AlphaFoldDB" id="A0A445M0K4"/>